<sequence>MGSNDFMPRLVPDALDQDALSNPERLFCIHSVSLKSLCCGWRRVTVGDLAHAVDKFAWWLEETVSSRKTPERLVYIGPNDIRYAIVVLACMKIGHCVLLLSPSTHPSVVDHLLTSGNCSKLLFARELIDQVQSITKSNANLQTWEVSDLWAMFNGPKRPFPHSNEYTLAREKQPAILLYSSGTTGLPKEIAIPHGYFSAMDYSNHIPLPAGRKPTAPWMSHPNDPHLLKTSMFHGTGILAWVAAIFHHTHFVMGPDVPLTAATLKAIVSETGAKSGLFIPDMLTSLSMSTDGMEALARLECISFVGMPLPSRVGDKIARVTQLQGCTGMTESGYLYTIRPRDRKDWEYFEWNCHHPVQMRDHPSGYFELVITRPPGCYTHALFFVHPDQQEFCTGDLYIQHPEHQGLWKVVGRKDDVFKVQNRVFLHPAPIEKTLEGHKLVSRAVMTPDPALRVVLIIEPDRRVAGSLLPPDEIIDRLWPLVDKLNDGLPVEARMERSRIVVAPVDKPFKRTAKGTVQRRLVLDDFVKEIEADLHSVS</sequence>
<keyword evidence="1" id="KW-0596">Phosphopantetheine</keyword>
<dbReference type="PANTHER" id="PTHR43439">
    <property type="entry name" value="PHENYLACETATE-COENZYME A LIGASE"/>
    <property type="match status" value="1"/>
</dbReference>
<proteinExistence type="predicted"/>
<feature type="domain" description="AMP-dependent synthetase/ligase" evidence="3">
    <location>
        <begin position="38"/>
        <end position="346"/>
    </location>
</feature>
<gene>
    <name evidence="4" type="ORF">APUU_60897A</name>
</gene>
<dbReference type="RefSeq" id="XP_041560043.1">
    <property type="nucleotide sequence ID" value="XM_041694187.1"/>
</dbReference>
<dbReference type="InterPro" id="IPR042099">
    <property type="entry name" value="ANL_N_sf"/>
</dbReference>
<dbReference type="InterPro" id="IPR000873">
    <property type="entry name" value="AMP-dep_synth/lig_dom"/>
</dbReference>
<dbReference type="OrthoDB" id="429813at2759"/>
<dbReference type="GeneID" id="64977854"/>
<evidence type="ECO:0000256" key="1">
    <source>
        <dbReference type="ARBA" id="ARBA00022450"/>
    </source>
</evidence>
<protein>
    <recommendedName>
        <fullName evidence="3">AMP-dependent synthetase/ligase domain-containing protein</fullName>
    </recommendedName>
</protein>
<evidence type="ECO:0000256" key="2">
    <source>
        <dbReference type="ARBA" id="ARBA00022553"/>
    </source>
</evidence>
<dbReference type="Proteomes" id="UP000654913">
    <property type="component" value="Chromosome 6"/>
</dbReference>
<dbReference type="KEGG" id="apuu:APUU_60897A"/>
<dbReference type="PANTHER" id="PTHR43439:SF2">
    <property type="entry name" value="ENZYME, PUTATIVE (JCVI)-RELATED"/>
    <property type="match status" value="1"/>
</dbReference>
<dbReference type="Pfam" id="PF23562">
    <property type="entry name" value="AMP-binding_C_3"/>
    <property type="match status" value="1"/>
</dbReference>
<reference evidence="4" key="2">
    <citation type="submission" date="2021-02" db="EMBL/GenBank/DDBJ databases">
        <title>Aspergillus puulaauensis MK2 genome sequence.</title>
        <authorList>
            <person name="Futagami T."/>
            <person name="Mori K."/>
            <person name="Kadooka C."/>
            <person name="Tanaka T."/>
        </authorList>
    </citation>
    <scope>NUCLEOTIDE SEQUENCE</scope>
    <source>
        <strain evidence="4">MK2</strain>
    </source>
</reference>
<dbReference type="SUPFAM" id="SSF56801">
    <property type="entry name" value="Acetyl-CoA synthetase-like"/>
    <property type="match status" value="1"/>
</dbReference>
<accession>A0A7R8AQ54</accession>
<evidence type="ECO:0000313" key="4">
    <source>
        <dbReference type="EMBL" id="BCS27849.1"/>
    </source>
</evidence>
<keyword evidence="5" id="KW-1185">Reference proteome</keyword>
<dbReference type="PROSITE" id="PS00455">
    <property type="entry name" value="AMP_BINDING"/>
    <property type="match status" value="1"/>
</dbReference>
<dbReference type="AlphaFoldDB" id="A0A7R8AQ54"/>
<evidence type="ECO:0000259" key="3">
    <source>
        <dbReference type="Pfam" id="PF00501"/>
    </source>
</evidence>
<dbReference type="Gene3D" id="3.40.50.12780">
    <property type="entry name" value="N-terminal domain of ligase-like"/>
    <property type="match status" value="1"/>
</dbReference>
<dbReference type="InterPro" id="IPR020845">
    <property type="entry name" value="AMP-binding_CS"/>
</dbReference>
<keyword evidence="2" id="KW-0597">Phosphoprotein</keyword>
<name>A0A7R8AQ54_9EURO</name>
<dbReference type="InterPro" id="IPR051414">
    <property type="entry name" value="Adenylate-forming_Reductase"/>
</dbReference>
<organism evidence="4 5">
    <name type="scientific">Aspergillus puulaauensis</name>
    <dbReference type="NCBI Taxonomy" id="1220207"/>
    <lineage>
        <taxon>Eukaryota</taxon>
        <taxon>Fungi</taxon>
        <taxon>Dikarya</taxon>
        <taxon>Ascomycota</taxon>
        <taxon>Pezizomycotina</taxon>
        <taxon>Eurotiomycetes</taxon>
        <taxon>Eurotiomycetidae</taxon>
        <taxon>Eurotiales</taxon>
        <taxon>Aspergillaceae</taxon>
        <taxon>Aspergillus</taxon>
    </lineage>
</organism>
<dbReference type="EMBL" id="AP024448">
    <property type="protein sequence ID" value="BCS27849.1"/>
    <property type="molecule type" value="Genomic_DNA"/>
</dbReference>
<dbReference type="Pfam" id="PF00501">
    <property type="entry name" value="AMP-binding"/>
    <property type="match status" value="1"/>
</dbReference>
<evidence type="ECO:0000313" key="5">
    <source>
        <dbReference type="Proteomes" id="UP000654913"/>
    </source>
</evidence>
<reference evidence="4" key="1">
    <citation type="submission" date="2021-01" db="EMBL/GenBank/DDBJ databases">
        <authorList>
            <consortium name="Aspergillus puulaauensis MK2 genome sequencing consortium"/>
            <person name="Kazuki M."/>
            <person name="Futagami T."/>
        </authorList>
    </citation>
    <scope>NUCLEOTIDE SEQUENCE</scope>
    <source>
        <strain evidence="4">MK2</strain>
    </source>
</reference>